<evidence type="ECO:0000313" key="2">
    <source>
        <dbReference type="EMBL" id="KAK4224048.1"/>
    </source>
</evidence>
<accession>A0AAN7BIS5</accession>
<keyword evidence="1" id="KW-0732">Signal</keyword>
<gene>
    <name evidence="2" type="ORF">QBC38DRAFT_515710</name>
</gene>
<name>A0AAN7BIS5_9PEZI</name>
<organism evidence="2 3">
    <name type="scientific">Podospora fimiseda</name>
    <dbReference type="NCBI Taxonomy" id="252190"/>
    <lineage>
        <taxon>Eukaryota</taxon>
        <taxon>Fungi</taxon>
        <taxon>Dikarya</taxon>
        <taxon>Ascomycota</taxon>
        <taxon>Pezizomycotina</taxon>
        <taxon>Sordariomycetes</taxon>
        <taxon>Sordariomycetidae</taxon>
        <taxon>Sordariales</taxon>
        <taxon>Podosporaceae</taxon>
        <taxon>Podospora</taxon>
    </lineage>
</organism>
<evidence type="ECO:0000256" key="1">
    <source>
        <dbReference type="SAM" id="SignalP"/>
    </source>
</evidence>
<reference evidence="2" key="2">
    <citation type="submission" date="2023-05" db="EMBL/GenBank/DDBJ databases">
        <authorList>
            <consortium name="Lawrence Berkeley National Laboratory"/>
            <person name="Steindorff A."/>
            <person name="Hensen N."/>
            <person name="Bonometti L."/>
            <person name="Westerberg I."/>
            <person name="Brannstrom I.O."/>
            <person name="Guillou S."/>
            <person name="Cros-Aarteil S."/>
            <person name="Calhoun S."/>
            <person name="Haridas S."/>
            <person name="Kuo A."/>
            <person name="Mondo S."/>
            <person name="Pangilinan J."/>
            <person name="Riley R."/>
            <person name="Labutti K."/>
            <person name="Andreopoulos B."/>
            <person name="Lipzen A."/>
            <person name="Chen C."/>
            <person name="Yanf M."/>
            <person name="Daum C."/>
            <person name="Ng V."/>
            <person name="Clum A."/>
            <person name="Ohm R."/>
            <person name="Martin F."/>
            <person name="Silar P."/>
            <person name="Natvig D."/>
            <person name="Lalanne C."/>
            <person name="Gautier V."/>
            <person name="Ament-Velasquez S.L."/>
            <person name="Kruys A."/>
            <person name="Hutchinson M.I."/>
            <person name="Powell A.J."/>
            <person name="Barry K."/>
            <person name="Miller A.N."/>
            <person name="Grigoriev I.V."/>
            <person name="Debuchy R."/>
            <person name="Gladieux P."/>
            <person name="Thoren M.H."/>
            <person name="Johannesson H."/>
        </authorList>
    </citation>
    <scope>NUCLEOTIDE SEQUENCE</scope>
    <source>
        <strain evidence="2">CBS 990.96</strain>
    </source>
</reference>
<evidence type="ECO:0000313" key="3">
    <source>
        <dbReference type="Proteomes" id="UP001301958"/>
    </source>
</evidence>
<dbReference type="AlphaFoldDB" id="A0AAN7BIS5"/>
<protein>
    <recommendedName>
        <fullName evidence="4">Ecp2 effector protein domain-containing protein</fullName>
    </recommendedName>
</protein>
<sequence length="208" mass="22060">MRATTTALGIVALLLPVVSAFQVTGNEIEGALYKVYTDASGNEVHELVTNEIFKADTDSVIAAGIAQSSAVSARDVRGILNARADRRLYCGCGILLDRSDCDASVNDLRGQLRSKGTAYVPIGQAYYAVKNSVVSFVCSRKGNSAVTGVSENTFNGLLEQISHYCGPYIAGTYKHGTPINSAAVDVGYMRSGGDFCARAESSPNQNCW</sequence>
<dbReference type="Proteomes" id="UP001301958">
    <property type="component" value="Unassembled WGS sequence"/>
</dbReference>
<proteinExistence type="predicted"/>
<feature type="signal peptide" evidence="1">
    <location>
        <begin position="1"/>
        <end position="20"/>
    </location>
</feature>
<evidence type="ECO:0008006" key="4">
    <source>
        <dbReference type="Google" id="ProtNLM"/>
    </source>
</evidence>
<reference evidence="2" key="1">
    <citation type="journal article" date="2023" name="Mol. Phylogenet. Evol.">
        <title>Genome-scale phylogeny and comparative genomics of the fungal order Sordariales.</title>
        <authorList>
            <person name="Hensen N."/>
            <person name="Bonometti L."/>
            <person name="Westerberg I."/>
            <person name="Brannstrom I.O."/>
            <person name="Guillou S."/>
            <person name="Cros-Aarteil S."/>
            <person name="Calhoun S."/>
            <person name="Haridas S."/>
            <person name="Kuo A."/>
            <person name="Mondo S."/>
            <person name="Pangilinan J."/>
            <person name="Riley R."/>
            <person name="LaButti K."/>
            <person name="Andreopoulos B."/>
            <person name="Lipzen A."/>
            <person name="Chen C."/>
            <person name="Yan M."/>
            <person name="Daum C."/>
            <person name="Ng V."/>
            <person name="Clum A."/>
            <person name="Steindorff A."/>
            <person name="Ohm R.A."/>
            <person name="Martin F."/>
            <person name="Silar P."/>
            <person name="Natvig D.O."/>
            <person name="Lalanne C."/>
            <person name="Gautier V."/>
            <person name="Ament-Velasquez S.L."/>
            <person name="Kruys A."/>
            <person name="Hutchinson M.I."/>
            <person name="Powell A.J."/>
            <person name="Barry K."/>
            <person name="Miller A.N."/>
            <person name="Grigoriev I.V."/>
            <person name="Debuchy R."/>
            <person name="Gladieux P."/>
            <person name="Hiltunen Thoren M."/>
            <person name="Johannesson H."/>
        </authorList>
    </citation>
    <scope>NUCLEOTIDE SEQUENCE</scope>
    <source>
        <strain evidence="2">CBS 990.96</strain>
    </source>
</reference>
<keyword evidence="3" id="KW-1185">Reference proteome</keyword>
<feature type="chain" id="PRO_5042885715" description="Ecp2 effector protein domain-containing protein" evidence="1">
    <location>
        <begin position="21"/>
        <end position="208"/>
    </location>
</feature>
<comment type="caution">
    <text evidence="2">The sequence shown here is derived from an EMBL/GenBank/DDBJ whole genome shotgun (WGS) entry which is preliminary data.</text>
</comment>
<dbReference type="EMBL" id="MU865405">
    <property type="protein sequence ID" value="KAK4224048.1"/>
    <property type="molecule type" value="Genomic_DNA"/>
</dbReference>